<sequence>MTQNGGKHEMGSLRSLRDSIKGWKRVHGLMSYRRFGRARSLRSDRAWLELGRYVATEPCACSVAMCNRFVALPFSAINLVALAIGAVAAGVFLPALLQTAIFSFVFLDIVLIKHFAAMS</sequence>
<gene>
    <name evidence="2" type="ORF">F2Q69_00035617</name>
</gene>
<accession>A0A8S9SLW2</accession>
<name>A0A8S9SLW2_BRACR</name>
<dbReference type="Proteomes" id="UP000712600">
    <property type="component" value="Unassembled WGS sequence"/>
</dbReference>
<dbReference type="EMBL" id="QGKX02000004">
    <property type="protein sequence ID" value="KAF3600895.1"/>
    <property type="molecule type" value="Genomic_DNA"/>
</dbReference>
<comment type="caution">
    <text evidence="2">The sequence shown here is derived from an EMBL/GenBank/DDBJ whole genome shotgun (WGS) entry which is preliminary data.</text>
</comment>
<keyword evidence="1" id="KW-0812">Transmembrane</keyword>
<keyword evidence="1" id="KW-1133">Transmembrane helix</keyword>
<feature type="transmembrane region" description="Helical" evidence="1">
    <location>
        <begin position="69"/>
        <end position="89"/>
    </location>
</feature>
<organism evidence="2 3">
    <name type="scientific">Brassica cretica</name>
    <name type="common">Mustard</name>
    <dbReference type="NCBI Taxonomy" id="69181"/>
    <lineage>
        <taxon>Eukaryota</taxon>
        <taxon>Viridiplantae</taxon>
        <taxon>Streptophyta</taxon>
        <taxon>Embryophyta</taxon>
        <taxon>Tracheophyta</taxon>
        <taxon>Spermatophyta</taxon>
        <taxon>Magnoliopsida</taxon>
        <taxon>eudicotyledons</taxon>
        <taxon>Gunneridae</taxon>
        <taxon>Pentapetalae</taxon>
        <taxon>rosids</taxon>
        <taxon>malvids</taxon>
        <taxon>Brassicales</taxon>
        <taxon>Brassicaceae</taxon>
        <taxon>Brassiceae</taxon>
        <taxon>Brassica</taxon>
    </lineage>
</organism>
<evidence type="ECO:0000256" key="1">
    <source>
        <dbReference type="SAM" id="Phobius"/>
    </source>
</evidence>
<keyword evidence="1" id="KW-0472">Membrane</keyword>
<dbReference type="AlphaFoldDB" id="A0A8S9SLW2"/>
<protein>
    <submittedName>
        <fullName evidence="2">Uncharacterized protein</fullName>
    </submittedName>
</protein>
<evidence type="ECO:0000313" key="3">
    <source>
        <dbReference type="Proteomes" id="UP000712600"/>
    </source>
</evidence>
<evidence type="ECO:0000313" key="2">
    <source>
        <dbReference type="EMBL" id="KAF3600895.1"/>
    </source>
</evidence>
<proteinExistence type="predicted"/>
<reference evidence="2" key="1">
    <citation type="submission" date="2019-12" db="EMBL/GenBank/DDBJ databases">
        <title>Genome sequencing and annotation of Brassica cretica.</title>
        <authorList>
            <person name="Studholme D.J."/>
            <person name="Sarris P."/>
        </authorList>
    </citation>
    <scope>NUCLEOTIDE SEQUENCE</scope>
    <source>
        <strain evidence="2">PFS-109/04</strain>
        <tissue evidence="2">Leaf</tissue>
    </source>
</reference>
<feature type="transmembrane region" description="Helical" evidence="1">
    <location>
        <begin position="95"/>
        <end position="116"/>
    </location>
</feature>